<accession>A0A6A0H286</accession>
<comment type="caution">
    <text evidence="1">The sequence shown here is derived from an EMBL/GenBank/DDBJ whole genome shotgun (WGS) entry which is preliminary data.</text>
</comment>
<name>A0A6A0H286_HYAAZ</name>
<protein>
    <submittedName>
        <fullName evidence="1">Uncharacterized protein</fullName>
    </submittedName>
</protein>
<dbReference type="EMBL" id="JQDR03008671">
    <property type="protein sequence ID" value="KAA0196853.1"/>
    <property type="molecule type" value="Genomic_DNA"/>
</dbReference>
<reference evidence="1" key="2">
    <citation type="journal article" date="2018" name="Environ. Sci. Technol.">
        <title>The Toxicogenome of Hyalella azteca: A Model for Sediment Ecotoxicology and Evolutionary Toxicology.</title>
        <authorList>
            <person name="Poynton H.C."/>
            <person name="Hasenbein S."/>
            <person name="Benoit J.B."/>
            <person name="Sepulveda M.S."/>
            <person name="Poelchau M.F."/>
            <person name="Hughes D.S.T."/>
            <person name="Murali S.C."/>
            <person name="Chen S."/>
            <person name="Glastad K.M."/>
            <person name="Goodisman M.A.D."/>
            <person name="Werren J.H."/>
            <person name="Vineis J.H."/>
            <person name="Bowen J.L."/>
            <person name="Friedrich M."/>
            <person name="Jones J."/>
            <person name="Robertson H.M."/>
            <person name="Feyereisen R."/>
            <person name="Mechler-Hickson A."/>
            <person name="Mathers N."/>
            <person name="Lee C.E."/>
            <person name="Colbourne J.K."/>
            <person name="Biales A."/>
            <person name="Johnston J.S."/>
            <person name="Wellborn G.A."/>
            <person name="Rosendale A.J."/>
            <person name="Cridge A.G."/>
            <person name="Munoz-Torres M.C."/>
            <person name="Bain P.A."/>
            <person name="Manny A.R."/>
            <person name="Major K.M."/>
            <person name="Lambert F.N."/>
            <person name="Vulpe C.D."/>
            <person name="Tuck P."/>
            <person name="Blalock B.J."/>
            <person name="Lin Y.Y."/>
            <person name="Smith M.E."/>
            <person name="Ochoa-Acuna H."/>
            <person name="Chen M.M."/>
            <person name="Childers C.P."/>
            <person name="Qu J."/>
            <person name="Dugan S."/>
            <person name="Lee S.L."/>
            <person name="Chao H."/>
            <person name="Dinh H."/>
            <person name="Han Y."/>
            <person name="Doddapaneni H."/>
            <person name="Worley K.C."/>
            <person name="Muzny D.M."/>
            <person name="Gibbs R.A."/>
            <person name="Richards S."/>
        </authorList>
    </citation>
    <scope>NUCLEOTIDE SEQUENCE</scope>
    <source>
        <strain evidence="1">HAZT.00-mixed</strain>
        <tissue evidence="1">Whole organism</tissue>
    </source>
</reference>
<proteinExistence type="predicted"/>
<reference evidence="1" key="1">
    <citation type="submission" date="2014-08" db="EMBL/GenBank/DDBJ databases">
        <authorList>
            <person name="Murali S."/>
            <person name="Richards S."/>
            <person name="Bandaranaike D."/>
            <person name="Bellair M."/>
            <person name="Blankenburg K."/>
            <person name="Chao H."/>
            <person name="Dinh H."/>
            <person name="Doddapaneni H."/>
            <person name="Dugan-Rocha S."/>
            <person name="Elkadiri S."/>
            <person name="Gnanaolivu R."/>
            <person name="Hughes D."/>
            <person name="Lee S."/>
            <person name="Li M."/>
            <person name="Ming W."/>
            <person name="Munidasa M."/>
            <person name="Muniz J."/>
            <person name="Nguyen L."/>
            <person name="Osuji N."/>
            <person name="Pu L.-L."/>
            <person name="Puazo M."/>
            <person name="Skinner E."/>
            <person name="Qu C."/>
            <person name="Quiroz J."/>
            <person name="Raj R."/>
            <person name="Weissenberger G."/>
            <person name="Xin Y."/>
            <person name="Zou X."/>
            <person name="Han Y."/>
            <person name="Worley K."/>
            <person name="Muzny D."/>
            <person name="Gibbs R."/>
        </authorList>
    </citation>
    <scope>NUCLEOTIDE SEQUENCE</scope>
    <source>
        <strain evidence="1">HAZT.00-mixed</strain>
        <tissue evidence="1">Whole organism</tissue>
    </source>
</reference>
<dbReference type="AlphaFoldDB" id="A0A6A0H286"/>
<organism evidence="1">
    <name type="scientific">Hyalella azteca</name>
    <name type="common">Amphipod</name>
    <dbReference type="NCBI Taxonomy" id="294128"/>
    <lineage>
        <taxon>Eukaryota</taxon>
        <taxon>Metazoa</taxon>
        <taxon>Ecdysozoa</taxon>
        <taxon>Arthropoda</taxon>
        <taxon>Crustacea</taxon>
        <taxon>Multicrustacea</taxon>
        <taxon>Malacostraca</taxon>
        <taxon>Eumalacostraca</taxon>
        <taxon>Peracarida</taxon>
        <taxon>Amphipoda</taxon>
        <taxon>Senticaudata</taxon>
        <taxon>Talitrida</taxon>
        <taxon>Talitroidea</taxon>
        <taxon>Hyalellidae</taxon>
        <taxon>Hyalella</taxon>
    </lineage>
</organism>
<sequence>MWLCATCASNRNIPSGRHICSKPGLSKDIINLTQQRDNLHAADPTSDNVAALTTCIHQLTNDNKKARWKQYLSTFNSHTNINPLWSTIKALAGKLKNYSNIAINFNGKAINYIIKKLADRFNSFFTAVTQHRFNKLNRITTWKSENLNLLDSPSLSTVQAANAIKQSHPSRATGPDKLTIFHLKHLGPLTITYLSRLFN</sequence>
<reference evidence="1" key="3">
    <citation type="submission" date="2019-06" db="EMBL/GenBank/DDBJ databases">
        <authorList>
            <person name="Poynton C."/>
            <person name="Hasenbein S."/>
            <person name="Benoit J.B."/>
            <person name="Sepulveda M.S."/>
            <person name="Poelchau M.F."/>
            <person name="Murali S.C."/>
            <person name="Chen S."/>
            <person name="Glastad K.M."/>
            <person name="Werren J.H."/>
            <person name="Vineis J.H."/>
            <person name="Bowen J.L."/>
            <person name="Friedrich M."/>
            <person name="Jones J."/>
            <person name="Robertson H.M."/>
            <person name="Feyereisen R."/>
            <person name="Mechler-Hickson A."/>
            <person name="Mathers N."/>
            <person name="Lee C.E."/>
            <person name="Colbourne J.K."/>
            <person name="Biales A."/>
            <person name="Johnston J.S."/>
            <person name="Wellborn G.A."/>
            <person name="Rosendale A.J."/>
            <person name="Cridge A.G."/>
            <person name="Munoz-Torres M.C."/>
            <person name="Bain P.A."/>
            <person name="Manny A.R."/>
            <person name="Major K.M."/>
            <person name="Lambert F.N."/>
            <person name="Vulpe C.D."/>
            <person name="Tuck P."/>
            <person name="Blalock B.J."/>
            <person name="Lin Y.-Y."/>
            <person name="Smith M.E."/>
            <person name="Ochoa-Acuna H."/>
            <person name="Chen M.-J.M."/>
            <person name="Childers C.P."/>
            <person name="Qu J."/>
            <person name="Dugan S."/>
            <person name="Lee S.L."/>
            <person name="Chao H."/>
            <person name="Dinh H."/>
            <person name="Han Y."/>
            <person name="Doddapaneni H."/>
            <person name="Worley K.C."/>
            <person name="Muzny D.M."/>
            <person name="Gibbs R.A."/>
            <person name="Richards S."/>
        </authorList>
    </citation>
    <scope>NUCLEOTIDE SEQUENCE</scope>
    <source>
        <strain evidence="1">HAZT.00-mixed</strain>
        <tissue evidence="1">Whole organism</tissue>
    </source>
</reference>
<gene>
    <name evidence="1" type="ORF">HAZT_HAZT004592</name>
</gene>
<evidence type="ECO:0000313" key="1">
    <source>
        <dbReference type="EMBL" id="KAA0196853.1"/>
    </source>
</evidence>
<dbReference type="Proteomes" id="UP000711488">
    <property type="component" value="Unassembled WGS sequence"/>
</dbReference>